<dbReference type="Pfam" id="PF00025">
    <property type="entry name" value="Arf"/>
    <property type="match status" value="1"/>
</dbReference>
<reference evidence="4" key="1">
    <citation type="submission" date="2021-02" db="EMBL/GenBank/DDBJ databases">
        <authorList>
            <person name="Nowell W R."/>
        </authorList>
    </citation>
    <scope>NUCLEOTIDE SEQUENCE</scope>
</reference>
<accession>A0A813WJE7</accession>
<dbReference type="AlphaFoldDB" id="A0A813WJE7"/>
<keyword evidence="1 3" id="KW-0547">Nucleotide-binding</keyword>
<evidence type="ECO:0000313" key="5">
    <source>
        <dbReference type="Proteomes" id="UP000663860"/>
    </source>
</evidence>
<evidence type="ECO:0000256" key="3">
    <source>
        <dbReference type="PIRSR" id="PIRSR606689-1"/>
    </source>
</evidence>
<keyword evidence="2 3" id="KW-0342">GTP-binding</keyword>
<comment type="caution">
    <text evidence="4">The sequence shown here is derived from an EMBL/GenBank/DDBJ whole genome shotgun (WGS) entry which is preliminary data.</text>
</comment>
<gene>
    <name evidence="4" type="ORF">IZO911_LOCUS9900</name>
</gene>
<dbReference type="EMBL" id="CAJNOE010000070">
    <property type="protein sequence ID" value="CAF0856771.1"/>
    <property type="molecule type" value="Genomic_DNA"/>
</dbReference>
<sequence>MDVRNIVLKMFKCHFKTADINVFHVRGICDLFISGLTDTNYGRTPDSDDLKTQICVLARIVSPQTDTSYTFAPIENDIWMITENWWDTVKWARLEAEAGMETEDLIADLVDHIVKEIKDPLNLNMKEIRKNYKSDILQALIQLHTNSAGLVCLGLVVFANKQDIPDAMTTLEVTDKLSLHLLHNRNWTI</sequence>
<feature type="binding site" evidence="3">
    <location>
        <begin position="160"/>
        <end position="163"/>
    </location>
    <ligand>
        <name>GTP</name>
        <dbReference type="ChEBI" id="CHEBI:37565"/>
    </ligand>
</feature>
<protein>
    <submittedName>
        <fullName evidence="4">Uncharacterized protein</fullName>
    </submittedName>
</protein>
<proteinExistence type="predicted"/>
<name>A0A813WJE7_9BILA</name>
<evidence type="ECO:0000256" key="1">
    <source>
        <dbReference type="ARBA" id="ARBA00022741"/>
    </source>
</evidence>
<dbReference type="GO" id="GO:0005525">
    <property type="term" value="F:GTP binding"/>
    <property type="evidence" value="ECO:0007669"/>
    <property type="project" value="UniProtKB-KW"/>
</dbReference>
<dbReference type="Proteomes" id="UP000663860">
    <property type="component" value="Unassembled WGS sequence"/>
</dbReference>
<dbReference type="Gene3D" id="3.40.50.300">
    <property type="entry name" value="P-loop containing nucleotide triphosphate hydrolases"/>
    <property type="match status" value="1"/>
</dbReference>
<evidence type="ECO:0000313" key="4">
    <source>
        <dbReference type="EMBL" id="CAF0856771.1"/>
    </source>
</evidence>
<organism evidence="4 5">
    <name type="scientific">Adineta steineri</name>
    <dbReference type="NCBI Taxonomy" id="433720"/>
    <lineage>
        <taxon>Eukaryota</taxon>
        <taxon>Metazoa</taxon>
        <taxon>Spiralia</taxon>
        <taxon>Gnathifera</taxon>
        <taxon>Rotifera</taxon>
        <taxon>Eurotatoria</taxon>
        <taxon>Bdelloidea</taxon>
        <taxon>Adinetida</taxon>
        <taxon>Adinetidae</taxon>
        <taxon>Adineta</taxon>
    </lineage>
</organism>
<dbReference type="GO" id="GO:0003924">
    <property type="term" value="F:GTPase activity"/>
    <property type="evidence" value="ECO:0007669"/>
    <property type="project" value="InterPro"/>
</dbReference>
<dbReference type="InterPro" id="IPR006689">
    <property type="entry name" value="Small_GTPase_ARF/SAR"/>
</dbReference>
<dbReference type="InterPro" id="IPR027417">
    <property type="entry name" value="P-loop_NTPase"/>
</dbReference>
<evidence type="ECO:0000256" key="2">
    <source>
        <dbReference type="ARBA" id="ARBA00023134"/>
    </source>
</evidence>